<name>A0A0K8MEY3_9PROT</name>
<dbReference type="Proteomes" id="UP000036771">
    <property type="component" value="Unassembled WGS sequence"/>
</dbReference>
<dbReference type="EMBL" id="BBVC01000134">
    <property type="protein sequence ID" value="GAO99085.1"/>
    <property type="molecule type" value="Genomic_DNA"/>
</dbReference>
<sequence length="127" mass="13838">MLGASLGISESMQKLEQSPDVNAKKALEYFEYSVLKYIGAYTAALGGLDTLVFTAGIGEHDASFRARISAKLLWLGVELDHTANDNAVGGNQMHKISSQNSKVVVYMIPTDEELMIAKNVVELFNLN</sequence>
<dbReference type="InterPro" id="IPR043129">
    <property type="entry name" value="ATPase_NBD"/>
</dbReference>
<proteinExistence type="predicted"/>
<dbReference type="STRING" id="1629334.Cva_01760"/>
<keyword evidence="4" id="KW-0067">ATP-binding</keyword>
<reference evidence="5 6" key="1">
    <citation type="submission" date="2015-03" db="EMBL/GenBank/DDBJ databases">
        <title>Caedibacter varicaedens, whole genome shotgun sequence.</title>
        <authorList>
            <person name="Suzuki H."/>
            <person name="Dapper A.L."/>
            <person name="Gibson A.K."/>
            <person name="Jackson C."/>
            <person name="Lee H."/>
            <person name="Pejaver V.R."/>
            <person name="Doak T."/>
            <person name="Lynch M."/>
        </authorList>
    </citation>
    <scope>NUCLEOTIDE SEQUENCE [LARGE SCALE GENOMIC DNA]</scope>
</reference>
<dbReference type="AlphaFoldDB" id="A0A0K8MEY3"/>
<evidence type="ECO:0000313" key="5">
    <source>
        <dbReference type="EMBL" id="GAO99085.1"/>
    </source>
</evidence>
<organism evidence="5 6">
    <name type="scientific">Caedimonas varicaedens</name>
    <dbReference type="NCBI Taxonomy" id="1629334"/>
    <lineage>
        <taxon>Bacteria</taxon>
        <taxon>Pseudomonadati</taxon>
        <taxon>Pseudomonadota</taxon>
        <taxon>Alphaproteobacteria</taxon>
        <taxon>Holosporales</taxon>
        <taxon>Caedimonadaceae</taxon>
        <taxon>Caedimonas</taxon>
    </lineage>
</organism>
<dbReference type="InterPro" id="IPR000890">
    <property type="entry name" value="Aliphatic_acid_kin_short-chain"/>
</dbReference>
<dbReference type="SUPFAM" id="SSF53067">
    <property type="entry name" value="Actin-like ATPase domain"/>
    <property type="match status" value="1"/>
</dbReference>
<dbReference type="GO" id="GO:0005524">
    <property type="term" value="F:ATP binding"/>
    <property type="evidence" value="ECO:0007669"/>
    <property type="project" value="UniProtKB-KW"/>
</dbReference>
<dbReference type="PANTHER" id="PTHR21060:SF15">
    <property type="entry name" value="ACETATE KINASE-RELATED"/>
    <property type="match status" value="1"/>
</dbReference>
<dbReference type="GO" id="GO:0006083">
    <property type="term" value="P:acetate metabolic process"/>
    <property type="evidence" value="ECO:0007669"/>
    <property type="project" value="TreeGrafter"/>
</dbReference>
<keyword evidence="6" id="KW-1185">Reference proteome</keyword>
<dbReference type="GO" id="GO:0008776">
    <property type="term" value="F:acetate kinase activity"/>
    <property type="evidence" value="ECO:0007669"/>
    <property type="project" value="TreeGrafter"/>
</dbReference>
<comment type="caution">
    <text evidence="5">The sequence shown here is derived from an EMBL/GenBank/DDBJ whole genome shotgun (WGS) entry which is preliminary data.</text>
</comment>
<accession>A0A0K8MEY3</accession>
<evidence type="ECO:0000256" key="4">
    <source>
        <dbReference type="ARBA" id="ARBA00022840"/>
    </source>
</evidence>
<keyword evidence="3 5" id="KW-0418">Kinase</keyword>
<gene>
    <name evidence="5" type="primary">ackA_2</name>
    <name evidence="5" type="ORF">Cva_01760</name>
</gene>
<protein>
    <submittedName>
        <fullName evidence="5">Acetate kinase</fullName>
    </submittedName>
</protein>
<evidence type="ECO:0000313" key="6">
    <source>
        <dbReference type="Proteomes" id="UP000036771"/>
    </source>
</evidence>
<dbReference type="Gene3D" id="3.30.420.40">
    <property type="match status" value="1"/>
</dbReference>
<keyword evidence="2" id="KW-0547">Nucleotide-binding</keyword>
<dbReference type="Pfam" id="PF00871">
    <property type="entry name" value="Acetate_kinase"/>
    <property type="match status" value="1"/>
</dbReference>
<dbReference type="PANTHER" id="PTHR21060">
    <property type="entry name" value="ACETATE KINASE"/>
    <property type="match status" value="1"/>
</dbReference>
<evidence type="ECO:0000256" key="3">
    <source>
        <dbReference type="ARBA" id="ARBA00022777"/>
    </source>
</evidence>
<evidence type="ECO:0000256" key="2">
    <source>
        <dbReference type="ARBA" id="ARBA00022741"/>
    </source>
</evidence>
<evidence type="ECO:0000256" key="1">
    <source>
        <dbReference type="ARBA" id="ARBA00022679"/>
    </source>
</evidence>
<keyword evidence="1" id="KW-0808">Transferase</keyword>